<dbReference type="InterPro" id="IPR000008">
    <property type="entry name" value="C2_dom"/>
</dbReference>
<dbReference type="GO" id="GO:0042043">
    <property type="term" value="F:neurexin family protein binding"/>
    <property type="evidence" value="ECO:0007669"/>
    <property type="project" value="TreeGrafter"/>
</dbReference>
<dbReference type="GO" id="GO:0006887">
    <property type="term" value="P:exocytosis"/>
    <property type="evidence" value="ECO:0007669"/>
    <property type="project" value="TreeGrafter"/>
</dbReference>
<sequence>MNVRETMHGYSMDLSLLQALEREKVLEVLQRDKALRTIEEERIRKLKSELQEIRRKGAKSFACQYSERTCARCQRPLGKFWNCGAVCRGCSHRICSKCRVSLSAHNWTCTVCHAYREVKFKSGEWFLEVRAKKFPRNSEVCENTGERLLQTYRRLSHISVVPPTPPPCYDGPSSSVFDRTGGLKSSKPFTKSMENLMVSVTSHIKKISRSQNDLRTEQVLLTVDDGRRSRKSQSDTALNISSGLKKVPSLPSLLRKPESEGQQDGGLCADDEASLQSGYSSDKRWSSSSTGTEPEMFDNVRFSGEINLAVCYSSSASCLEIQISSCRNLTSGDFKKTKCHPYVKLYILPEKSVYGKMKTSIKKNTTEPVYNQVFQCSIERNVLVSSTLQVSVWHVGTLKKKVFLGETLIPLAPWALEDCASQGAAWYSLGPKLEVPVKPAVVSEELLISVRFTSLSQPSWAYRCTDDICIGVCDAGVLSVLVKGIQNQPASRSNPSLNTYIRG</sequence>
<dbReference type="PROSITE" id="PS50004">
    <property type="entry name" value="C2"/>
    <property type="match status" value="1"/>
</dbReference>
<dbReference type="GO" id="GO:0031267">
    <property type="term" value="F:small GTPase binding"/>
    <property type="evidence" value="ECO:0007669"/>
    <property type="project" value="InterPro"/>
</dbReference>
<evidence type="ECO:0000313" key="8">
    <source>
        <dbReference type="RefSeq" id="XP_030637812.1"/>
    </source>
</evidence>
<dbReference type="Gene3D" id="2.60.40.150">
    <property type="entry name" value="C2 domain"/>
    <property type="match status" value="1"/>
</dbReference>
<dbReference type="InterPro" id="IPR011011">
    <property type="entry name" value="Znf_FYVE_PHD"/>
</dbReference>
<dbReference type="GO" id="GO:0006886">
    <property type="term" value="P:intracellular protein transport"/>
    <property type="evidence" value="ECO:0007669"/>
    <property type="project" value="InterPro"/>
</dbReference>
<organism evidence="7 8">
    <name type="scientific">Chanos chanos</name>
    <name type="common">Milkfish</name>
    <name type="synonym">Mugil chanos</name>
    <dbReference type="NCBI Taxonomy" id="29144"/>
    <lineage>
        <taxon>Eukaryota</taxon>
        <taxon>Metazoa</taxon>
        <taxon>Chordata</taxon>
        <taxon>Craniata</taxon>
        <taxon>Vertebrata</taxon>
        <taxon>Euteleostomi</taxon>
        <taxon>Actinopterygii</taxon>
        <taxon>Neopterygii</taxon>
        <taxon>Teleostei</taxon>
        <taxon>Ostariophysi</taxon>
        <taxon>Gonorynchiformes</taxon>
        <taxon>Chanidae</taxon>
        <taxon>Chanos</taxon>
    </lineage>
</organism>
<dbReference type="InParanoid" id="A0A6J2W0I0"/>
<feature type="domain" description="C2" evidence="5">
    <location>
        <begin position="302"/>
        <end position="427"/>
    </location>
</feature>
<dbReference type="AlphaFoldDB" id="A0A6J2W0I0"/>
<dbReference type="InterPro" id="IPR041282">
    <property type="entry name" value="FYVE_2"/>
</dbReference>
<dbReference type="FunFam" id="3.30.40.10:FF:000018">
    <property type="entry name" value="Synaptotagmin-like 5, isoform CRA_a"/>
    <property type="match status" value="1"/>
</dbReference>
<dbReference type="FunFam" id="2.60.40.150:FF:000006">
    <property type="entry name" value="Synaptotagmin-like 5, isoform CRA_a"/>
    <property type="match status" value="1"/>
</dbReference>
<dbReference type="InterPro" id="IPR013083">
    <property type="entry name" value="Znf_RING/FYVE/PHD"/>
</dbReference>
<dbReference type="Proteomes" id="UP000504632">
    <property type="component" value="Chromosome 8"/>
</dbReference>
<reference evidence="8" key="1">
    <citation type="submission" date="2025-08" db="UniProtKB">
        <authorList>
            <consortium name="RefSeq"/>
        </authorList>
    </citation>
    <scope>IDENTIFICATION</scope>
</reference>
<dbReference type="GO" id="GO:0005886">
    <property type="term" value="C:plasma membrane"/>
    <property type="evidence" value="ECO:0007669"/>
    <property type="project" value="TreeGrafter"/>
</dbReference>
<name>A0A6J2W0I0_CHACN</name>
<dbReference type="OrthoDB" id="195679at2759"/>
<keyword evidence="2" id="KW-0677">Repeat</keyword>
<keyword evidence="3" id="KW-0472">Membrane</keyword>
<feature type="region of interest" description="Disordered" evidence="4">
    <location>
        <begin position="249"/>
        <end position="292"/>
    </location>
</feature>
<evidence type="ECO:0000256" key="1">
    <source>
        <dbReference type="ARBA" id="ARBA00004170"/>
    </source>
</evidence>
<protein>
    <submittedName>
        <fullName evidence="8">Synaptotagmin-like protein 3</fullName>
    </submittedName>
</protein>
<proteinExistence type="predicted"/>
<dbReference type="PROSITE" id="PS50916">
    <property type="entry name" value="RABBD"/>
    <property type="match status" value="1"/>
</dbReference>
<dbReference type="RefSeq" id="XP_030637812.1">
    <property type="nucleotide sequence ID" value="XM_030781952.1"/>
</dbReference>
<dbReference type="CTD" id="94120"/>
<gene>
    <name evidence="8" type="primary">sytl3</name>
</gene>
<dbReference type="PANTHER" id="PTHR45716:SF1">
    <property type="entry name" value="SYNAPTOTAGMIN-LIKE PROTEIN 3"/>
    <property type="match status" value="1"/>
</dbReference>
<dbReference type="Gene3D" id="3.30.40.10">
    <property type="entry name" value="Zinc/RING finger domain, C3HC4 (zinc finger)"/>
    <property type="match status" value="1"/>
</dbReference>
<keyword evidence="7" id="KW-1185">Reference proteome</keyword>
<evidence type="ECO:0000259" key="5">
    <source>
        <dbReference type="PROSITE" id="PS50004"/>
    </source>
</evidence>
<dbReference type="Pfam" id="PF00168">
    <property type="entry name" value="C2"/>
    <property type="match status" value="1"/>
</dbReference>
<comment type="subcellular location">
    <subcellularLocation>
        <location evidence="1">Membrane</location>
        <topology evidence="1">Peripheral membrane protein</topology>
    </subcellularLocation>
</comment>
<evidence type="ECO:0000313" key="7">
    <source>
        <dbReference type="Proteomes" id="UP000504632"/>
    </source>
</evidence>
<dbReference type="SUPFAM" id="SSF49562">
    <property type="entry name" value="C2 domain (Calcium/lipid-binding domain, CaLB)"/>
    <property type="match status" value="1"/>
</dbReference>
<dbReference type="SUPFAM" id="SSF57903">
    <property type="entry name" value="FYVE/PHD zinc finger"/>
    <property type="match status" value="1"/>
</dbReference>
<dbReference type="GO" id="GO:0070382">
    <property type="term" value="C:exocytic vesicle"/>
    <property type="evidence" value="ECO:0007669"/>
    <property type="project" value="TreeGrafter"/>
</dbReference>
<evidence type="ECO:0000256" key="4">
    <source>
        <dbReference type="SAM" id="MobiDB-lite"/>
    </source>
</evidence>
<evidence type="ECO:0000259" key="6">
    <source>
        <dbReference type="PROSITE" id="PS50916"/>
    </source>
</evidence>
<dbReference type="InterPro" id="IPR010911">
    <property type="entry name" value="Rab_BD"/>
</dbReference>
<dbReference type="SMART" id="SM00239">
    <property type="entry name" value="C2"/>
    <property type="match status" value="1"/>
</dbReference>
<feature type="domain" description="RabBD" evidence="6">
    <location>
        <begin position="11"/>
        <end position="129"/>
    </location>
</feature>
<feature type="compositionally biased region" description="Polar residues" evidence="4">
    <location>
        <begin position="274"/>
        <end position="292"/>
    </location>
</feature>
<dbReference type="GeneID" id="115818556"/>
<accession>A0A6J2W0I0</accession>
<evidence type="ECO:0000256" key="2">
    <source>
        <dbReference type="ARBA" id="ARBA00022737"/>
    </source>
</evidence>
<dbReference type="PANTHER" id="PTHR45716">
    <property type="entry name" value="BITESIZE, ISOFORM I"/>
    <property type="match status" value="1"/>
</dbReference>
<evidence type="ECO:0000256" key="3">
    <source>
        <dbReference type="ARBA" id="ARBA00023136"/>
    </source>
</evidence>
<dbReference type="InterPro" id="IPR035892">
    <property type="entry name" value="C2_domain_sf"/>
</dbReference>
<dbReference type="Pfam" id="PF02318">
    <property type="entry name" value="FYVE_2"/>
    <property type="match status" value="1"/>
</dbReference>